<gene>
    <name evidence="2" type="ORF">EV384_6560</name>
</gene>
<keyword evidence="3" id="KW-1185">Reference proteome</keyword>
<dbReference type="Proteomes" id="UP000294114">
    <property type="component" value="Unassembled WGS sequence"/>
</dbReference>
<evidence type="ECO:0000313" key="2">
    <source>
        <dbReference type="EMBL" id="RZU77818.1"/>
    </source>
</evidence>
<dbReference type="InterPro" id="IPR036434">
    <property type="entry name" value="Beta_cellobiohydrolase_sf"/>
</dbReference>
<dbReference type="GO" id="GO:0004553">
    <property type="term" value="F:hydrolase activity, hydrolyzing O-glycosyl compounds"/>
    <property type="evidence" value="ECO:0007669"/>
    <property type="project" value="InterPro"/>
</dbReference>
<name>A0A4Q8BIX8_9ACTN</name>
<feature type="region of interest" description="Disordered" evidence="1">
    <location>
        <begin position="1"/>
        <end position="50"/>
    </location>
</feature>
<sequence length="69" mass="7349">MKPPGGSDGSSTLIPNDEGKGFDRMRDPTYAGNARNGNSMSGARPDTPISGAWFSVQFQELMNAYPPLS</sequence>
<evidence type="ECO:0000256" key="1">
    <source>
        <dbReference type="SAM" id="MobiDB-lite"/>
    </source>
</evidence>
<dbReference type="Gene3D" id="3.20.20.40">
    <property type="entry name" value="1, 4-beta cellobiohydrolase"/>
    <property type="match status" value="1"/>
</dbReference>
<dbReference type="EMBL" id="SHLD01000001">
    <property type="protein sequence ID" value="RZU77818.1"/>
    <property type="molecule type" value="Genomic_DNA"/>
</dbReference>
<dbReference type="SUPFAM" id="SSF51989">
    <property type="entry name" value="Glycosyl hydrolases family 6, cellulases"/>
    <property type="match status" value="1"/>
</dbReference>
<reference evidence="2 3" key="1">
    <citation type="submission" date="2019-02" db="EMBL/GenBank/DDBJ databases">
        <title>Sequencing the genomes of 1000 actinobacteria strains.</title>
        <authorList>
            <person name="Klenk H.-P."/>
        </authorList>
    </citation>
    <scope>NUCLEOTIDE SEQUENCE [LARGE SCALE GENOMIC DNA]</scope>
    <source>
        <strain evidence="2 3">DSM 45612</strain>
    </source>
</reference>
<feature type="compositionally biased region" description="Basic and acidic residues" evidence="1">
    <location>
        <begin position="17"/>
        <end position="27"/>
    </location>
</feature>
<dbReference type="GO" id="GO:0030245">
    <property type="term" value="P:cellulose catabolic process"/>
    <property type="evidence" value="ECO:0007669"/>
    <property type="project" value="InterPro"/>
</dbReference>
<protein>
    <submittedName>
        <fullName evidence="2">Uncharacterized protein</fullName>
    </submittedName>
</protein>
<proteinExistence type="predicted"/>
<dbReference type="AlphaFoldDB" id="A0A4Q8BIX8"/>
<comment type="caution">
    <text evidence="2">The sequence shown here is derived from an EMBL/GenBank/DDBJ whole genome shotgun (WGS) entry which is preliminary data.</text>
</comment>
<organism evidence="2 3">
    <name type="scientific">Micromonospora kangleipakensis</name>
    <dbReference type="NCBI Taxonomy" id="1077942"/>
    <lineage>
        <taxon>Bacteria</taxon>
        <taxon>Bacillati</taxon>
        <taxon>Actinomycetota</taxon>
        <taxon>Actinomycetes</taxon>
        <taxon>Micromonosporales</taxon>
        <taxon>Micromonosporaceae</taxon>
        <taxon>Micromonospora</taxon>
    </lineage>
</organism>
<evidence type="ECO:0000313" key="3">
    <source>
        <dbReference type="Proteomes" id="UP000294114"/>
    </source>
</evidence>
<accession>A0A4Q8BIX8</accession>